<proteinExistence type="predicted"/>
<gene>
    <name evidence="2" type="ORF">KSV97_10515</name>
    <name evidence="3" type="ORF">KSW06_10495</name>
</gene>
<dbReference type="EMBL" id="JAHOEL010000101">
    <property type="protein sequence ID" value="MBV3393662.1"/>
    <property type="molecule type" value="Genomic_DNA"/>
</dbReference>
<keyword evidence="1" id="KW-0472">Membrane</keyword>
<keyword evidence="5" id="KW-1185">Reference proteome</keyword>
<dbReference type="Pfam" id="PF06149">
    <property type="entry name" value="DUF969"/>
    <property type="match status" value="1"/>
</dbReference>
<dbReference type="EMBL" id="JAHOEF010000100">
    <property type="protein sequence ID" value="MBV3383631.1"/>
    <property type="molecule type" value="Genomic_DNA"/>
</dbReference>
<feature type="transmembrane region" description="Helical" evidence="1">
    <location>
        <begin position="7"/>
        <end position="33"/>
    </location>
</feature>
<feature type="transmembrane region" description="Helical" evidence="1">
    <location>
        <begin position="198"/>
        <end position="220"/>
    </location>
</feature>
<dbReference type="AlphaFoldDB" id="A0AAW4MTH6"/>
<organism evidence="2 4">
    <name type="scientific">Catenibacterium mitsuokai</name>
    <dbReference type="NCBI Taxonomy" id="100886"/>
    <lineage>
        <taxon>Bacteria</taxon>
        <taxon>Bacillati</taxon>
        <taxon>Bacillota</taxon>
        <taxon>Erysipelotrichia</taxon>
        <taxon>Erysipelotrichales</taxon>
        <taxon>Coprobacillaceae</taxon>
        <taxon>Catenibacterium</taxon>
    </lineage>
</organism>
<accession>A0AAW4MTH6</accession>
<evidence type="ECO:0000313" key="4">
    <source>
        <dbReference type="Proteomes" id="UP001196408"/>
    </source>
</evidence>
<comment type="caution">
    <text evidence="2">The sequence shown here is derived from an EMBL/GenBank/DDBJ whole genome shotgun (WGS) entry which is preliminary data.</text>
</comment>
<feature type="transmembrane region" description="Helical" evidence="1">
    <location>
        <begin position="53"/>
        <end position="72"/>
    </location>
</feature>
<dbReference type="RefSeq" id="WP_217748276.1">
    <property type="nucleotide sequence ID" value="NZ_JAHOEB010000120.1"/>
</dbReference>
<protein>
    <submittedName>
        <fullName evidence="2">DUF969 domain-containing protein</fullName>
    </submittedName>
</protein>
<evidence type="ECO:0000313" key="2">
    <source>
        <dbReference type="EMBL" id="MBV3383631.1"/>
    </source>
</evidence>
<reference evidence="2 5" key="1">
    <citation type="submission" date="2021-06" db="EMBL/GenBank/DDBJ databases">
        <title>Collection of gut derived symbiotic bacterial strains cultured from healthy donors.</title>
        <authorList>
            <person name="Lin H."/>
            <person name="Littmann E."/>
            <person name="Pamer E.G."/>
        </authorList>
    </citation>
    <scope>NUCLEOTIDE SEQUENCE</scope>
    <source>
        <strain evidence="3 5">MSK.21.70</strain>
        <strain evidence="2">MSK.21.82</strain>
    </source>
</reference>
<keyword evidence="1" id="KW-0812">Transmembrane</keyword>
<evidence type="ECO:0000256" key="1">
    <source>
        <dbReference type="SAM" id="Phobius"/>
    </source>
</evidence>
<dbReference type="InterPro" id="IPR010374">
    <property type="entry name" value="DUF969"/>
</dbReference>
<keyword evidence="1" id="KW-1133">Transmembrane helix</keyword>
<evidence type="ECO:0000313" key="3">
    <source>
        <dbReference type="EMBL" id="MBV3393662.1"/>
    </source>
</evidence>
<dbReference type="Proteomes" id="UP001197492">
    <property type="component" value="Unassembled WGS sequence"/>
</dbReference>
<evidence type="ECO:0000313" key="5">
    <source>
        <dbReference type="Proteomes" id="UP001197492"/>
    </source>
</evidence>
<dbReference type="Proteomes" id="UP001196408">
    <property type="component" value="Unassembled WGS sequence"/>
</dbReference>
<feature type="transmembrane region" description="Helical" evidence="1">
    <location>
        <begin position="158"/>
        <end position="178"/>
    </location>
</feature>
<name>A0AAW4MTH6_9FIRM</name>
<sequence>MNDAIKLIGIVIVVIGFVMKFDTLATVVVAGLVTGLISGMSIMDILNTLGTAFLTNRTATLFILTLPVVGLCERMGLRDKAVDLIKGIKNATTGRLLVIWEGVRTVASAFSLRIGGHPQFIRPLINPMAQAAAIAKYGDIDEDTEDQIKGMAAATENYGNFFAQNCFMGASGTLLIVATLNELFKSHGIDQVVTANQIALWSIPIAVISVIVGGAYALWFDKKLNKKYGKGGK</sequence>